<proteinExistence type="predicted"/>
<reference evidence="1" key="2">
    <citation type="submission" date="2006-01" db="EMBL/GenBank/DDBJ databases">
        <authorList>
            <person name="Genoscope"/>
        </authorList>
    </citation>
    <scope>NUCLEOTIDE SEQUENCE</scope>
</reference>
<reference evidence="1" key="1">
    <citation type="journal article" date="2006" name="Nature">
        <title>Deciphering the evolution and metabolism of an anammox bacterium from a community genome.</title>
        <authorList>
            <person name="Strous M."/>
            <person name="Pelletier E."/>
            <person name="Mangenot S."/>
            <person name="Rattei T."/>
            <person name="Lehner A."/>
            <person name="Taylor M.W."/>
            <person name="Horn M."/>
            <person name="Daims H."/>
            <person name="Bartol-Mavel D."/>
            <person name="Wincker P."/>
            <person name="Barbe V."/>
            <person name="Fonknechten N."/>
            <person name="Vallenet D."/>
            <person name="Segurens B."/>
            <person name="Schenowitz-Truong C."/>
            <person name="Medigue C."/>
            <person name="Collingro A."/>
            <person name="Snel B."/>
            <person name="Dutilh B.E."/>
            <person name="OpDenCamp H.J.M."/>
            <person name="vanDerDrift C."/>
            <person name="Cirpus I."/>
            <person name="vanDePas-Schoonen K.T."/>
            <person name="Harhangi H.R."/>
            <person name="vanNiftrik L."/>
            <person name="Schmid M."/>
            <person name="Keltjens J."/>
            <person name="vanDeVossenberg J."/>
            <person name="Kartal B."/>
            <person name="Meier H."/>
            <person name="Frishman D."/>
            <person name="Huynen M.A."/>
            <person name="Mewes H."/>
            <person name="Weissenbach J."/>
            <person name="Jetten M.S.M."/>
            <person name="Wagner M."/>
            <person name="LePaslier D."/>
        </authorList>
    </citation>
    <scope>NUCLEOTIDE SEQUENCE</scope>
</reference>
<evidence type="ECO:0000313" key="1">
    <source>
        <dbReference type="EMBL" id="CAJ73301.1"/>
    </source>
</evidence>
<accession>Q1Q6U2</accession>
<sequence>MRLKIRNTKHEIRNKFQNHPLIHLQRGKMLPACGGAGGGCPPLEGTRGED</sequence>
<dbReference type="EMBL" id="CP049055">
    <property type="protein sequence ID" value="QII12888.1"/>
    <property type="molecule type" value="Genomic_DNA"/>
</dbReference>
<dbReference type="AlphaFoldDB" id="Q1Q6U2"/>
<gene>
    <name evidence="2" type="ORF">KsCSTR_35090</name>
    <name evidence="1" type="ORF">kuste2553</name>
</gene>
<dbReference type="EMBL" id="CT573071">
    <property type="protein sequence ID" value="CAJ73301.1"/>
    <property type="molecule type" value="Genomic_DNA"/>
</dbReference>
<name>Q1Q6U2_KUEST</name>
<reference evidence="2 3" key="3">
    <citation type="submission" date="2020-02" db="EMBL/GenBank/DDBJ databases">
        <title>Newly sequenced genome of strain CSTR1 showed variability in Candidatus Kuenenia stuttgartiensis genomes.</title>
        <authorList>
            <person name="Ding C."/>
            <person name="Adrian L."/>
        </authorList>
    </citation>
    <scope>NUCLEOTIDE SEQUENCE [LARGE SCALE GENOMIC DNA]</scope>
    <source>
        <strain evidence="2 3">CSTR1</strain>
    </source>
</reference>
<dbReference type="Proteomes" id="UP000501926">
    <property type="component" value="Chromosome"/>
</dbReference>
<organism evidence="1">
    <name type="scientific">Kuenenia stuttgartiensis</name>
    <dbReference type="NCBI Taxonomy" id="174633"/>
    <lineage>
        <taxon>Bacteria</taxon>
        <taxon>Pseudomonadati</taxon>
        <taxon>Planctomycetota</taxon>
        <taxon>Candidatus Brocadiia</taxon>
        <taxon>Candidatus Brocadiales</taxon>
        <taxon>Candidatus Brocadiaceae</taxon>
        <taxon>Candidatus Kuenenia</taxon>
    </lineage>
</organism>
<evidence type="ECO:0000313" key="3">
    <source>
        <dbReference type="Proteomes" id="UP000501926"/>
    </source>
</evidence>
<protein>
    <submittedName>
        <fullName evidence="1">Uncharacterized protein</fullName>
    </submittedName>
</protein>
<evidence type="ECO:0000313" key="2">
    <source>
        <dbReference type="EMBL" id="QII12888.1"/>
    </source>
</evidence>